<keyword evidence="3" id="KW-1185">Reference proteome</keyword>
<dbReference type="RefSeq" id="WP_120669215.1">
    <property type="nucleotide sequence ID" value="NZ_AZRV01000035.1"/>
</dbReference>
<keyword evidence="1" id="KW-1133">Transmembrane helix</keyword>
<feature type="transmembrane region" description="Helical" evidence="1">
    <location>
        <begin position="20"/>
        <end position="42"/>
    </location>
</feature>
<evidence type="ECO:0000313" key="2">
    <source>
        <dbReference type="EMBL" id="RKO61792.1"/>
    </source>
</evidence>
<dbReference type="AlphaFoldDB" id="A0A420VDM5"/>
<keyword evidence="1" id="KW-0472">Membrane</keyword>
<organism evidence="2 3">
    <name type="scientific">Caldibacillus debilis GB1</name>
    <dbReference type="NCBI Taxonomy" id="1339248"/>
    <lineage>
        <taxon>Bacteria</taxon>
        <taxon>Bacillati</taxon>
        <taxon>Bacillota</taxon>
        <taxon>Bacilli</taxon>
        <taxon>Bacillales</taxon>
        <taxon>Bacillaceae</taxon>
        <taxon>Caldibacillus</taxon>
    </lineage>
</organism>
<gene>
    <name evidence="2" type="ORF">Cdeb_01285</name>
</gene>
<feature type="transmembrane region" description="Helical" evidence="1">
    <location>
        <begin position="259"/>
        <end position="279"/>
    </location>
</feature>
<accession>A0A420VDM5</accession>
<feature type="transmembrane region" description="Helical" evidence="1">
    <location>
        <begin position="291"/>
        <end position="312"/>
    </location>
</feature>
<proteinExistence type="predicted"/>
<name>A0A420VDM5_9BACI</name>
<evidence type="ECO:0008006" key="4">
    <source>
        <dbReference type="Google" id="ProtNLM"/>
    </source>
</evidence>
<reference evidence="2 3" key="1">
    <citation type="submission" date="2013-12" db="EMBL/GenBank/DDBJ databases">
        <title>Genome and proteome characterization of Caldibacillus debilis GB1 derived from a cellulolytic aero-tolerant co-culture.</title>
        <authorList>
            <person name="Wushke S.T."/>
            <person name="Zhang X."/>
            <person name="Fristensky B."/>
            <person name="Wilkins J.A."/>
            <person name="Levin D.B."/>
            <person name="Sparling R."/>
        </authorList>
    </citation>
    <scope>NUCLEOTIDE SEQUENCE [LARGE SCALE GENOMIC DNA]</scope>
    <source>
        <strain evidence="2 3">GB1</strain>
    </source>
</reference>
<dbReference type="EMBL" id="AZRV01000035">
    <property type="protein sequence ID" value="RKO61792.1"/>
    <property type="molecule type" value="Genomic_DNA"/>
</dbReference>
<protein>
    <recommendedName>
        <fullName evidence="4">Flp pilus assembly protein TadB</fullName>
    </recommendedName>
</protein>
<sequence>MEQLLAMLNQTWKAVGEWQFVSDVLALTLLGFTCFYLLVLLFERRKREYMLKMHLKRNPAQKLGDRFKSVEKFYREIDEFLTEKGHGNVADIFFYGVVIVSLVIFVAMLFTGQIVLAVGYPLAFIWFIRKMFRISRKDPVVEMEEEMPAMIDNMIRVFTKYSDIRTIVYETSLMTEGKLQAELDFLSRQMNSKNPRVVLEEWSEKYNSVWLNSFGFTLIGYLDDTSKEETIQNLRHLRNILEKENTAKKDAIKQRKPSLIINYSLAVIAVVLGIMNIIFNPIAFDFFFHTYLGLFCFTAGFGFVLGTIYMNIRMMKIEK</sequence>
<evidence type="ECO:0000256" key="1">
    <source>
        <dbReference type="SAM" id="Phobius"/>
    </source>
</evidence>
<dbReference type="Proteomes" id="UP000286235">
    <property type="component" value="Unassembled WGS sequence"/>
</dbReference>
<comment type="caution">
    <text evidence="2">The sequence shown here is derived from an EMBL/GenBank/DDBJ whole genome shotgun (WGS) entry which is preliminary data.</text>
</comment>
<evidence type="ECO:0000313" key="3">
    <source>
        <dbReference type="Proteomes" id="UP000286235"/>
    </source>
</evidence>
<feature type="transmembrane region" description="Helical" evidence="1">
    <location>
        <begin position="114"/>
        <end position="132"/>
    </location>
</feature>
<feature type="transmembrane region" description="Helical" evidence="1">
    <location>
        <begin position="89"/>
        <end position="108"/>
    </location>
</feature>
<keyword evidence="1" id="KW-0812">Transmembrane</keyword>